<protein>
    <submittedName>
        <fullName evidence="1">Uncharacterized protein</fullName>
    </submittedName>
</protein>
<evidence type="ECO:0000313" key="2">
    <source>
        <dbReference type="Proteomes" id="UP000740883"/>
    </source>
</evidence>
<dbReference type="AlphaFoldDB" id="A0A9P6KXN4"/>
<comment type="caution">
    <text evidence="1">The sequence shown here is derived from an EMBL/GenBank/DDBJ whole genome shotgun (WGS) entry which is preliminary data.</text>
</comment>
<sequence length="122" mass="14738">MRNILTNLERDEIILWLLCETIRARIESSNDLKPFKRRASRFFYCSLKSQLLYKGDPDVYLRFFILDEEQFKKDFITLIHVQNGHAGRDRLYNFLKSKAYGIATREHLIWQMNVRYFNLVEA</sequence>
<reference evidence="1 2" key="1">
    <citation type="journal article" date="2020" name="Genome Biol. Evol.">
        <title>Comparative genomics of strictly vertically transmitted, feminizing microsporidia endosymbionts of amphipod crustaceans.</title>
        <authorList>
            <person name="Cormier A."/>
            <person name="Chebbi M.A."/>
            <person name="Giraud I."/>
            <person name="Wattier R."/>
            <person name="Teixeira M."/>
            <person name="Gilbert C."/>
            <person name="Rigaud T."/>
            <person name="Cordaux R."/>
        </authorList>
    </citation>
    <scope>NUCLEOTIDE SEQUENCE [LARGE SCALE GENOMIC DNA]</scope>
    <source>
        <strain evidence="1 2">Ou3-Ou53</strain>
    </source>
</reference>
<accession>A0A9P6KXN4</accession>
<proteinExistence type="predicted"/>
<dbReference type="EMBL" id="SBJO01000743">
    <property type="protein sequence ID" value="KAF9756202.1"/>
    <property type="molecule type" value="Genomic_DNA"/>
</dbReference>
<keyword evidence="2" id="KW-1185">Reference proteome</keyword>
<name>A0A9P6KXN4_9MICR</name>
<gene>
    <name evidence="1" type="ORF">NGRA_3264</name>
</gene>
<evidence type="ECO:0000313" key="1">
    <source>
        <dbReference type="EMBL" id="KAF9756202.1"/>
    </source>
</evidence>
<dbReference type="Proteomes" id="UP000740883">
    <property type="component" value="Unassembled WGS sequence"/>
</dbReference>
<organism evidence="1 2">
    <name type="scientific">Nosema granulosis</name>
    <dbReference type="NCBI Taxonomy" id="83296"/>
    <lineage>
        <taxon>Eukaryota</taxon>
        <taxon>Fungi</taxon>
        <taxon>Fungi incertae sedis</taxon>
        <taxon>Microsporidia</taxon>
        <taxon>Nosematidae</taxon>
        <taxon>Nosema</taxon>
    </lineage>
</organism>